<dbReference type="AlphaFoldDB" id="A0A7J0BYM3"/>
<dbReference type="Proteomes" id="UP000503820">
    <property type="component" value="Unassembled WGS sequence"/>
</dbReference>
<dbReference type="PANTHER" id="PTHR43649:SF14">
    <property type="entry name" value="BLR3389 PROTEIN"/>
    <property type="match status" value="1"/>
</dbReference>
<gene>
    <name evidence="4" type="ORF">DSM19430T_27680</name>
</gene>
<comment type="similarity">
    <text evidence="2">Belongs to the bacterial solute-binding protein 1 family.</text>
</comment>
<dbReference type="EMBL" id="BLVP01000035">
    <property type="protein sequence ID" value="GFM38084.1"/>
    <property type="molecule type" value="Genomic_DNA"/>
</dbReference>
<name>A0A7J0BYM3_9BACT</name>
<protein>
    <submittedName>
        <fullName evidence="4">ABC transporter substrate-binding protein</fullName>
    </submittedName>
</protein>
<feature type="signal peptide" evidence="3">
    <location>
        <begin position="1"/>
        <end position="34"/>
    </location>
</feature>
<accession>A0A7J0BYM3</accession>
<feature type="chain" id="PRO_5029795153" evidence="3">
    <location>
        <begin position="35"/>
        <end position="434"/>
    </location>
</feature>
<keyword evidence="3" id="KW-0732">Signal</keyword>
<dbReference type="GO" id="GO:0042597">
    <property type="term" value="C:periplasmic space"/>
    <property type="evidence" value="ECO:0007669"/>
    <property type="project" value="UniProtKB-SubCell"/>
</dbReference>
<dbReference type="RefSeq" id="WP_174410715.1">
    <property type="nucleotide sequence ID" value="NZ_BLVP01000035.1"/>
</dbReference>
<dbReference type="SUPFAM" id="SSF53850">
    <property type="entry name" value="Periplasmic binding protein-like II"/>
    <property type="match status" value="1"/>
</dbReference>
<comment type="subcellular location">
    <subcellularLocation>
        <location evidence="1">Periplasm</location>
    </subcellularLocation>
</comment>
<evidence type="ECO:0000313" key="4">
    <source>
        <dbReference type="EMBL" id="GFM38084.1"/>
    </source>
</evidence>
<dbReference type="Gene3D" id="3.40.190.10">
    <property type="entry name" value="Periplasmic binding protein-like II"/>
    <property type="match status" value="2"/>
</dbReference>
<comment type="caution">
    <text evidence="4">The sequence shown here is derived from an EMBL/GenBank/DDBJ whole genome shotgun (WGS) entry which is preliminary data.</text>
</comment>
<dbReference type="InterPro" id="IPR050490">
    <property type="entry name" value="Bact_solute-bd_prot1"/>
</dbReference>
<proteinExistence type="inferred from homology"/>
<evidence type="ECO:0000256" key="2">
    <source>
        <dbReference type="ARBA" id="ARBA00008520"/>
    </source>
</evidence>
<organism evidence="4 5">
    <name type="scientific">Desulfovibrio psychrotolerans</name>
    <dbReference type="NCBI Taxonomy" id="415242"/>
    <lineage>
        <taxon>Bacteria</taxon>
        <taxon>Pseudomonadati</taxon>
        <taxon>Thermodesulfobacteriota</taxon>
        <taxon>Desulfovibrionia</taxon>
        <taxon>Desulfovibrionales</taxon>
        <taxon>Desulfovibrionaceae</taxon>
        <taxon>Desulfovibrio</taxon>
    </lineage>
</organism>
<evidence type="ECO:0000313" key="5">
    <source>
        <dbReference type="Proteomes" id="UP000503820"/>
    </source>
</evidence>
<dbReference type="Pfam" id="PF01547">
    <property type="entry name" value="SBP_bac_1"/>
    <property type="match status" value="1"/>
</dbReference>
<keyword evidence="5" id="KW-1185">Reference proteome</keyword>
<dbReference type="PANTHER" id="PTHR43649">
    <property type="entry name" value="ARABINOSE-BINDING PROTEIN-RELATED"/>
    <property type="match status" value="1"/>
</dbReference>
<reference evidence="4 5" key="1">
    <citation type="submission" date="2020-05" db="EMBL/GenBank/DDBJ databases">
        <title>Draft genome sequence of Desulfovibrio psychrotolerans JS1T.</title>
        <authorList>
            <person name="Ueno A."/>
            <person name="Tamazawa S."/>
            <person name="Tamamura S."/>
            <person name="Murakami T."/>
            <person name="Kiyama T."/>
            <person name="Inomata H."/>
            <person name="Amano Y."/>
            <person name="Miyakawa K."/>
            <person name="Tamaki H."/>
            <person name="Naganuma T."/>
            <person name="Kaneko K."/>
        </authorList>
    </citation>
    <scope>NUCLEOTIDE SEQUENCE [LARGE SCALE GENOMIC DNA]</scope>
    <source>
        <strain evidence="4 5">JS1</strain>
    </source>
</reference>
<sequence>MTHTSPDTYRRLVRHTAACLLLCLSALFTMPAHTARAEHPITLLHYWTGSMAGGIADMVDAYNARSPAIPVKAVGMEHESFKTAIRGMLASGNGPDIFSYWAGARTQSLIDAGQLAPVDAVWNASNLSAVFPPAVAQACTYNGQKYAIPVTQHLVGFFYNVKQFAALGLEPPATWEQFLAVCGKLRAAGVAPLALGNRERWPAQFWFDYLLLRTAGPEYRQRLMQSRAAYTDSEVVRAFTLWRQLLDAGYFSPVTESADWAEAAREVREGRAGMTLMGTWVMGYYAEQLGWKEGEDYDFFVFPAIEPGVPLVAVGPIDVLVMAPHGHEQEMRQVLAYFADTELQQVMSLGSGALAPSSLVPPDFYSPLKRRLATIVQHAESWQFAYDLTVPPVTADAGLGLFAAFLRGEQRLDSLLRSMQKRMEAASPVPGKAP</sequence>
<evidence type="ECO:0000256" key="3">
    <source>
        <dbReference type="SAM" id="SignalP"/>
    </source>
</evidence>
<evidence type="ECO:0000256" key="1">
    <source>
        <dbReference type="ARBA" id="ARBA00004418"/>
    </source>
</evidence>
<dbReference type="InterPro" id="IPR006059">
    <property type="entry name" value="SBP"/>
</dbReference>